<dbReference type="EC" id="2.7.7.27" evidence="7"/>
<feature type="domain" description="Glucose-1-phosphate adenylyltransferase/Bifunctional protein GlmU-like C-terminal hexapeptide" evidence="6">
    <location>
        <begin position="284"/>
        <end position="357"/>
    </location>
</feature>
<dbReference type="InterPro" id="IPR029044">
    <property type="entry name" value="Nucleotide-diphossugar_trans"/>
</dbReference>
<dbReference type="Gene3D" id="3.90.550.10">
    <property type="entry name" value="Spore Coat Polysaccharide Biosynthesis Protein SpsA, Chain A"/>
    <property type="match status" value="1"/>
</dbReference>
<dbReference type="InterPro" id="IPR011832">
    <property type="entry name" value="GlgDAde_trans"/>
</dbReference>
<keyword evidence="2 7" id="KW-0808">Transferase</keyword>
<protein>
    <submittedName>
        <fullName evidence="7">Glucose-1-phosphate adenylyltransferase subunit GlgD</fullName>
        <ecNumber evidence="7">2.7.7.27</ecNumber>
    </submittedName>
</protein>
<dbReference type="RefSeq" id="WP_369019057.1">
    <property type="nucleotide sequence ID" value="NZ_CP121689.1"/>
</dbReference>
<dbReference type="NCBIfam" id="TIGR02092">
    <property type="entry name" value="glgD"/>
    <property type="match status" value="1"/>
</dbReference>
<evidence type="ECO:0000256" key="4">
    <source>
        <dbReference type="ARBA" id="ARBA00023056"/>
    </source>
</evidence>
<dbReference type="InterPro" id="IPR056818">
    <property type="entry name" value="GlmU/GlgC-like_hexapep"/>
</dbReference>
<evidence type="ECO:0000313" key="7">
    <source>
        <dbReference type="EMBL" id="WZL76893.1"/>
    </source>
</evidence>
<proteinExistence type="inferred from homology"/>
<feature type="domain" description="Nucleotidyl transferase" evidence="5">
    <location>
        <begin position="6"/>
        <end position="255"/>
    </location>
</feature>
<evidence type="ECO:0000313" key="8">
    <source>
        <dbReference type="Proteomes" id="UP001461341"/>
    </source>
</evidence>
<keyword evidence="3 7" id="KW-0548">Nucleotidyltransferase</keyword>
<organism evidence="7 8">
    <name type="scientific">Thermatribacter velox</name>
    <dbReference type="NCBI Taxonomy" id="3039681"/>
    <lineage>
        <taxon>Bacteria</taxon>
        <taxon>Pseudomonadati</taxon>
        <taxon>Atribacterota</taxon>
        <taxon>Atribacteria</taxon>
        <taxon>Atribacterales</taxon>
        <taxon>Thermatribacteraceae</taxon>
        <taxon>Thermatribacter</taxon>
    </lineage>
</organism>
<evidence type="ECO:0000256" key="2">
    <source>
        <dbReference type="ARBA" id="ARBA00022679"/>
    </source>
</evidence>
<keyword evidence="8" id="KW-1185">Reference proteome</keyword>
<evidence type="ECO:0000259" key="6">
    <source>
        <dbReference type="Pfam" id="PF24894"/>
    </source>
</evidence>
<dbReference type="SUPFAM" id="SSF53448">
    <property type="entry name" value="Nucleotide-diphospho-sugar transferases"/>
    <property type="match status" value="1"/>
</dbReference>
<dbReference type="EMBL" id="CP121689">
    <property type="protein sequence ID" value="WZL76893.1"/>
    <property type="molecule type" value="Genomic_DNA"/>
</dbReference>
<dbReference type="SUPFAM" id="SSF51161">
    <property type="entry name" value="Trimeric LpxA-like enzymes"/>
    <property type="match status" value="1"/>
</dbReference>
<dbReference type="PANTHER" id="PTHR43523">
    <property type="entry name" value="GLUCOSE-1-PHOSPHATE ADENYLYLTRANSFERASE-RELATED"/>
    <property type="match status" value="1"/>
</dbReference>
<keyword evidence="4" id="KW-0320">Glycogen biosynthesis</keyword>
<dbReference type="CDD" id="cd02508">
    <property type="entry name" value="ADP_Glucose_PP"/>
    <property type="match status" value="1"/>
</dbReference>
<dbReference type="Pfam" id="PF00483">
    <property type="entry name" value="NTP_transferase"/>
    <property type="match status" value="1"/>
</dbReference>
<gene>
    <name evidence="7" type="primary">glgD</name>
    <name evidence="7" type="ORF">QBE54_03965</name>
</gene>
<comment type="similarity">
    <text evidence="1">Belongs to the bacterial/plant glucose-1-phosphate adenylyltransferase family.</text>
</comment>
<dbReference type="Pfam" id="PF24894">
    <property type="entry name" value="Hexapep_GlmU"/>
    <property type="match status" value="1"/>
</dbReference>
<name>A0ABZ2YGI0_9BACT</name>
<evidence type="ECO:0000256" key="1">
    <source>
        <dbReference type="ARBA" id="ARBA00010443"/>
    </source>
</evidence>
<dbReference type="InterPro" id="IPR005835">
    <property type="entry name" value="NTP_transferase_dom"/>
</dbReference>
<accession>A0ABZ2YGI0</accession>
<dbReference type="PANTHER" id="PTHR43523:SF2">
    <property type="entry name" value="GLUCOSE-1-PHOSPHATE ADENYLYLTRANSFERASE"/>
    <property type="match status" value="1"/>
</dbReference>
<dbReference type="Gene3D" id="2.160.10.10">
    <property type="entry name" value="Hexapeptide repeat proteins"/>
    <property type="match status" value="1"/>
</dbReference>
<evidence type="ECO:0000259" key="5">
    <source>
        <dbReference type="Pfam" id="PF00483"/>
    </source>
</evidence>
<dbReference type="GO" id="GO:0008878">
    <property type="term" value="F:glucose-1-phosphate adenylyltransferase activity"/>
    <property type="evidence" value="ECO:0007669"/>
    <property type="project" value="UniProtKB-EC"/>
</dbReference>
<evidence type="ECO:0000256" key="3">
    <source>
        <dbReference type="ARBA" id="ARBA00022695"/>
    </source>
</evidence>
<dbReference type="InterPro" id="IPR011004">
    <property type="entry name" value="Trimer_LpxA-like_sf"/>
</dbReference>
<sequence>MSFRYAMILAGGKGDRLDVLSVERAKAAVPFGGCYRLIDFSLSNCVNSGIYDIGVLTQYQPQSLIEHIGAGRPWDLDRKRGGVEFLAPYLSRSVGGWYRGTGDALFQNLNVILRKKVPHLLVLSGDHVYMMNYNPLFNYHVERGADITLVVTEVKPEDAPRFGIVEVDYDNWILNFEEKPAAPKTNVAFMGIYAFRTEFLVEQLIKNNQENKFDLVENVIIENLGKAKIQAFFYTGCWWDVGTVKAYWEANMQLLEPVPCFNLYDPEWVIYTNRPISPPAQICKKAKVTESIIGEGALIKGEVIHSVIFPGVVIEEGARVVDSIVFNNTRIERGSEVNLSILDKNVVVGEEAKIGFGEDFTPNMLRPDLLDWGVNLVGKGTRIPPRTIICRNCIVGIGLGFESFKGVDFLKSGSAFL</sequence>
<dbReference type="Proteomes" id="UP001461341">
    <property type="component" value="Chromosome"/>
</dbReference>
<dbReference type="InterPro" id="IPR011831">
    <property type="entry name" value="ADP-Glc_PPase"/>
</dbReference>
<dbReference type="CDD" id="cd04651">
    <property type="entry name" value="LbH_G1P_AT_C"/>
    <property type="match status" value="1"/>
</dbReference>
<reference evidence="7 8" key="1">
    <citation type="submission" date="2023-03" db="EMBL/GenBank/DDBJ databases">
        <title>Novel Species.</title>
        <authorList>
            <person name="Ma S."/>
        </authorList>
    </citation>
    <scope>NUCLEOTIDE SEQUENCE [LARGE SCALE GENOMIC DNA]</scope>
    <source>
        <strain evidence="7 8">B11</strain>
    </source>
</reference>